<evidence type="ECO:0000256" key="1">
    <source>
        <dbReference type="ARBA" id="ARBA00006926"/>
    </source>
</evidence>
<evidence type="ECO:0000313" key="7">
    <source>
        <dbReference type="EMBL" id="SDG94965.1"/>
    </source>
</evidence>
<dbReference type="RefSeq" id="WP_342719716.1">
    <property type="nucleotide sequence ID" value="NZ_FNCV01000003.1"/>
</dbReference>
<proteinExistence type="inferred from homology"/>
<dbReference type="Proteomes" id="UP000217076">
    <property type="component" value="Unassembled WGS sequence"/>
</dbReference>
<dbReference type="GO" id="GO:0004601">
    <property type="term" value="F:peroxidase activity"/>
    <property type="evidence" value="ECO:0007669"/>
    <property type="project" value="UniProtKB-KW"/>
</dbReference>
<keyword evidence="5" id="KW-0732">Signal</keyword>
<feature type="chain" id="PRO_5011707009" description="Glutathione peroxidase" evidence="5">
    <location>
        <begin position="32"/>
        <end position="203"/>
    </location>
</feature>
<dbReference type="InterPro" id="IPR036249">
    <property type="entry name" value="Thioredoxin-like_sf"/>
</dbReference>
<dbReference type="PROSITE" id="PS00460">
    <property type="entry name" value="GLUTATHIONE_PEROXID_1"/>
    <property type="match status" value="1"/>
</dbReference>
<dbReference type="PANTHER" id="PTHR11592">
    <property type="entry name" value="GLUTATHIONE PEROXIDASE"/>
    <property type="match status" value="1"/>
</dbReference>
<protein>
    <recommendedName>
        <fullName evidence="4">Glutathione peroxidase</fullName>
    </recommendedName>
</protein>
<name>A0A1G7YF61_9PROT</name>
<dbReference type="InterPro" id="IPR013766">
    <property type="entry name" value="Thioredoxin_domain"/>
</dbReference>
<dbReference type="SUPFAM" id="SSF52833">
    <property type="entry name" value="Thioredoxin-like"/>
    <property type="match status" value="1"/>
</dbReference>
<evidence type="ECO:0000313" key="8">
    <source>
        <dbReference type="Proteomes" id="UP000217076"/>
    </source>
</evidence>
<dbReference type="Gene3D" id="3.40.30.10">
    <property type="entry name" value="Glutaredoxin"/>
    <property type="match status" value="1"/>
</dbReference>
<dbReference type="PROSITE" id="PS51352">
    <property type="entry name" value="THIOREDOXIN_2"/>
    <property type="match status" value="1"/>
</dbReference>
<dbReference type="EMBL" id="FNCV01000003">
    <property type="protein sequence ID" value="SDG94965.1"/>
    <property type="molecule type" value="Genomic_DNA"/>
</dbReference>
<dbReference type="PROSITE" id="PS51355">
    <property type="entry name" value="GLUTATHIONE_PEROXID_3"/>
    <property type="match status" value="1"/>
</dbReference>
<dbReference type="InterPro" id="IPR000889">
    <property type="entry name" value="Glutathione_peroxidase"/>
</dbReference>
<dbReference type="Pfam" id="PF00255">
    <property type="entry name" value="GSHPx"/>
    <property type="match status" value="1"/>
</dbReference>
<accession>A0A1G7YF61</accession>
<sequence>MSRSLLMRRLADVAGLSLLLACLVLPLAAPADSATPEPTAETPMTTAHDFSFTTIDGQPLPLKDFAGKTVLVVNTASRCGFTPQYEGLQSLWETYRERGLVVLGVPSNDFAGQEPGSEAEIKEFCTVNFSINFPMTEKVSVKGDAAHPFYAWARQQGGFLSAPKWNFHKYLIGPDGRLVDWFSSMTKPDAAKLRAAVERSLAG</sequence>
<feature type="signal peptide" evidence="5">
    <location>
        <begin position="1"/>
        <end position="31"/>
    </location>
</feature>
<dbReference type="STRING" id="83401.SAMN05421742_103283"/>
<evidence type="ECO:0000256" key="5">
    <source>
        <dbReference type="SAM" id="SignalP"/>
    </source>
</evidence>
<gene>
    <name evidence="7" type="ORF">SAMN05421742_103283</name>
</gene>
<reference evidence="8" key="1">
    <citation type="submission" date="2016-10" db="EMBL/GenBank/DDBJ databases">
        <authorList>
            <person name="Varghese N."/>
            <person name="Submissions S."/>
        </authorList>
    </citation>
    <scope>NUCLEOTIDE SEQUENCE [LARGE SCALE GENOMIC DNA]</scope>
    <source>
        <strain evidence="8">930I</strain>
    </source>
</reference>
<dbReference type="PRINTS" id="PR01011">
    <property type="entry name" value="GLUTPROXDASE"/>
</dbReference>
<dbReference type="GO" id="GO:0034599">
    <property type="term" value="P:cellular response to oxidative stress"/>
    <property type="evidence" value="ECO:0007669"/>
    <property type="project" value="TreeGrafter"/>
</dbReference>
<dbReference type="InterPro" id="IPR029759">
    <property type="entry name" value="GPX_AS"/>
</dbReference>
<feature type="domain" description="Thioredoxin" evidence="6">
    <location>
        <begin position="41"/>
        <end position="202"/>
    </location>
</feature>
<dbReference type="CDD" id="cd00340">
    <property type="entry name" value="GSH_Peroxidase"/>
    <property type="match status" value="1"/>
</dbReference>
<evidence type="ECO:0000256" key="3">
    <source>
        <dbReference type="ARBA" id="ARBA00023002"/>
    </source>
</evidence>
<organism evidence="7 8">
    <name type="scientific">Roseospirillum parvum</name>
    <dbReference type="NCBI Taxonomy" id="83401"/>
    <lineage>
        <taxon>Bacteria</taxon>
        <taxon>Pseudomonadati</taxon>
        <taxon>Pseudomonadota</taxon>
        <taxon>Alphaproteobacteria</taxon>
        <taxon>Rhodospirillales</taxon>
        <taxon>Rhodospirillaceae</taxon>
        <taxon>Roseospirillum</taxon>
    </lineage>
</organism>
<comment type="similarity">
    <text evidence="1 4">Belongs to the glutathione peroxidase family.</text>
</comment>
<keyword evidence="3 4" id="KW-0560">Oxidoreductase</keyword>
<dbReference type="AlphaFoldDB" id="A0A1G7YF61"/>
<dbReference type="PANTHER" id="PTHR11592:SF78">
    <property type="entry name" value="GLUTATHIONE PEROXIDASE"/>
    <property type="match status" value="1"/>
</dbReference>
<evidence type="ECO:0000256" key="4">
    <source>
        <dbReference type="RuleBase" id="RU000499"/>
    </source>
</evidence>
<evidence type="ECO:0000259" key="6">
    <source>
        <dbReference type="PROSITE" id="PS51352"/>
    </source>
</evidence>
<keyword evidence="2 4" id="KW-0575">Peroxidase</keyword>
<evidence type="ECO:0000256" key="2">
    <source>
        <dbReference type="ARBA" id="ARBA00022559"/>
    </source>
</evidence>
<keyword evidence="8" id="KW-1185">Reference proteome</keyword>